<evidence type="ECO:0000256" key="1">
    <source>
        <dbReference type="ARBA" id="ARBA00010790"/>
    </source>
</evidence>
<dbReference type="Pfam" id="PF05199">
    <property type="entry name" value="GMC_oxred_C"/>
    <property type="match status" value="1"/>
</dbReference>
<dbReference type="PANTHER" id="PTHR11552">
    <property type="entry name" value="GLUCOSE-METHANOL-CHOLINE GMC OXIDOREDUCTASE"/>
    <property type="match status" value="1"/>
</dbReference>
<evidence type="ECO:0000313" key="3">
    <source>
        <dbReference type="EMBL" id="KAH6648213.1"/>
    </source>
</evidence>
<accession>A0A9P8ZUC7</accession>
<dbReference type="Gene3D" id="3.30.560.10">
    <property type="entry name" value="Glucose Oxidase, domain 3"/>
    <property type="match status" value="1"/>
</dbReference>
<dbReference type="AlphaFoldDB" id="A0A9P8ZUC7"/>
<dbReference type="GO" id="GO:0016614">
    <property type="term" value="F:oxidoreductase activity, acting on CH-OH group of donors"/>
    <property type="evidence" value="ECO:0007669"/>
    <property type="project" value="InterPro"/>
</dbReference>
<dbReference type="PANTHER" id="PTHR11552:SF115">
    <property type="entry name" value="DEHYDROGENASE XPTC-RELATED"/>
    <property type="match status" value="1"/>
</dbReference>
<dbReference type="GeneID" id="70132687"/>
<gene>
    <name evidence="3" type="ORF">BKA67DRAFT_579850</name>
</gene>
<organism evidence="3 4">
    <name type="scientific">Truncatella angustata</name>
    <dbReference type="NCBI Taxonomy" id="152316"/>
    <lineage>
        <taxon>Eukaryota</taxon>
        <taxon>Fungi</taxon>
        <taxon>Dikarya</taxon>
        <taxon>Ascomycota</taxon>
        <taxon>Pezizomycotina</taxon>
        <taxon>Sordariomycetes</taxon>
        <taxon>Xylariomycetidae</taxon>
        <taxon>Amphisphaeriales</taxon>
        <taxon>Sporocadaceae</taxon>
        <taxon>Truncatella</taxon>
    </lineage>
</organism>
<evidence type="ECO:0000313" key="4">
    <source>
        <dbReference type="Proteomes" id="UP000758603"/>
    </source>
</evidence>
<dbReference type="Proteomes" id="UP000758603">
    <property type="component" value="Unassembled WGS sequence"/>
</dbReference>
<proteinExistence type="inferred from homology"/>
<dbReference type="SUPFAM" id="SSF51905">
    <property type="entry name" value="FAD/NAD(P)-binding domain"/>
    <property type="match status" value="1"/>
</dbReference>
<dbReference type="EMBL" id="JAGPXC010000008">
    <property type="protein sequence ID" value="KAH6648213.1"/>
    <property type="molecule type" value="Genomic_DNA"/>
</dbReference>
<sequence>MGLRWNRNLVRTLAMRILENLVKSMVNTSFHPCGTAAMLPREYGGVVDVDLKLYGVRNLRVIDSSIIPLIANADLQSIVYALAEKVDHSSLSCS</sequence>
<dbReference type="Gene3D" id="3.50.50.60">
    <property type="entry name" value="FAD/NAD(P)-binding domain"/>
    <property type="match status" value="1"/>
</dbReference>
<evidence type="ECO:0000259" key="2">
    <source>
        <dbReference type="Pfam" id="PF05199"/>
    </source>
</evidence>
<dbReference type="InterPro" id="IPR012132">
    <property type="entry name" value="GMC_OxRdtase"/>
</dbReference>
<dbReference type="OrthoDB" id="4773574at2759"/>
<dbReference type="InterPro" id="IPR007867">
    <property type="entry name" value="GMC_OxRtase_C"/>
</dbReference>
<comment type="similarity">
    <text evidence="1">Belongs to the GMC oxidoreductase family.</text>
</comment>
<dbReference type="GO" id="GO:0044550">
    <property type="term" value="P:secondary metabolite biosynthetic process"/>
    <property type="evidence" value="ECO:0007669"/>
    <property type="project" value="TreeGrafter"/>
</dbReference>
<comment type="caution">
    <text evidence="3">The sequence shown here is derived from an EMBL/GenBank/DDBJ whole genome shotgun (WGS) entry which is preliminary data.</text>
</comment>
<dbReference type="RefSeq" id="XP_045954725.1">
    <property type="nucleotide sequence ID" value="XM_046103796.1"/>
</dbReference>
<protein>
    <submittedName>
        <fullName evidence="3">GMC oxidoreductase-domain-containing protein</fullName>
    </submittedName>
</protein>
<keyword evidence="4" id="KW-1185">Reference proteome</keyword>
<name>A0A9P8ZUC7_9PEZI</name>
<reference evidence="3" key="1">
    <citation type="journal article" date="2021" name="Nat. Commun.">
        <title>Genetic determinants of endophytism in the Arabidopsis root mycobiome.</title>
        <authorList>
            <person name="Mesny F."/>
            <person name="Miyauchi S."/>
            <person name="Thiergart T."/>
            <person name="Pickel B."/>
            <person name="Atanasova L."/>
            <person name="Karlsson M."/>
            <person name="Huettel B."/>
            <person name="Barry K.W."/>
            <person name="Haridas S."/>
            <person name="Chen C."/>
            <person name="Bauer D."/>
            <person name="Andreopoulos W."/>
            <person name="Pangilinan J."/>
            <person name="LaButti K."/>
            <person name="Riley R."/>
            <person name="Lipzen A."/>
            <person name="Clum A."/>
            <person name="Drula E."/>
            <person name="Henrissat B."/>
            <person name="Kohler A."/>
            <person name="Grigoriev I.V."/>
            <person name="Martin F.M."/>
            <person name="Hacquard S."/>
        </authorList>
    </citation>
    <scope>NUCLEOTIDE SEQUENCE</scope>
    <source>
        <strain evidence="3">MPI-SDFR-AT-0073</strain>
    </source>
</reference>
<dbReference type="GO" id="GO:0050660">
    <property type="term" value="F:flavin adenine dinucleotide binding"/>
    <property type="evidence" value="ECO:0007669"/>
    <property type="project" value="InterPro"/>
</dbReference>
<dbReference type="InterPro" id="IPR036188">
    <property type="entry name" value="FAD/NAD-bd_sf"/>
</dbReference>
<feature type="domain" description="Glucose-methanol-choline oxidoreductase C-terminal" evidence="2">
    <location>
        <begin position="18"/>
        <end position="83"/>
    </location>
</feature>